<keyword evidence="2" id="KW-0472">Membrane</keyword>
<reference evidence="4" key="1">
    <citation type="submission" date="2017-02" db="UniProtKB">
        <authorList>
            <consortium name="WormBaseParasite"/>
        </authorList>
    </citation>
    <scope>IDENTIFICATION</scope>
</reference>
<feature type="region of interest" description="Disordered" evidence="1">
    <location>
        <begin position="104"/>
        <end position="136"/>
    </location>
</feature>
<dbReference type="STRING" id="1147741.A0A0R3RV21"/>
<evidence type="ECO:0000313" key="4">
    <source>
        <dbReference type="WBParaSite" id="EEL_0000591501-mRNA-1"/>
    </source>
</evidence>
<dbReference type="AlphaFoldDB" id="A0A0R3RV21"/>
<proteinExistence type="predicted"/>
<evidence type="ECO:0000256" key="1">
    <source>
        <dbReference type="SAM" id="MobiDB-lite"/>
    </source>
</evidence>
<evidence type="ECO:0000313" key="3">
    <source>
        <dbReference type="Proteomes" id="UP000050640"/>
    </source>
</evidence>
<feature type="compositionally biased region" description="Basic residues" evidence="1">
    <location>
        <begin position="108"/>
        <end position="117"/>
    </location>
</feature>
<keyword evidence="3" id="KW-1185">Reference proteome</keyword>
<organism evidence="3 4">
    <name type="scientific">Elaeophora elaphi</name>
    <dbReference type="NCBI Taxonomy" id="1147741"/>
    <lineage>
        <taxon>Eukaryota</taxon>
        <taxon>Metazoa</taxon>
        <taxon>Ecdysozoa</taxon>
        <taxon>Nematoda</taxon>
        <taxon>Chromadorea</taxon>
        <taxon>Rhabditida</taxon>
        <taxon>Spirurina</taxon>
        <taxon>Spiruromorpha</taxon>
        <taxon>Filarioidea</taxon>
        <taxon>Onchocercidae</taxon>
        <taxon>Elaeophora</taxon>
    </lineage>
</organism>
<sequence length="158" mass="18167">MLPYYIQRINTIDEFYFLFFFAFFLACQKILQQRLRSLGSFSNSARTPTPTTTTATSSLSTFHSNSSNDHRNSNYQDLAYSNGYSSKSTSYHHQRSMSALPLQDHLQQQHHHHHHHQQQQQQNASGGRAGHHGNDGIHQFAYHQENSTLTAGMLILIY</sequence>
<dbReference type="WBParaSite" id="EEL_0000591501-mRNA-1">
    <property type="protein sequence ID" value="EEL_0000591501-mRNA-1"/>
    <property type="gene ID" value="EEL_0000591501"/>
</dbReference>
<protein>
    <submittedName>
        <fullName evidence="4">Myb-like protein AA</fullName>
    </submittedName>
</protein>
<feature type="region of interest" description="Disordered" evidence="1">
    <location>
        <begin position="41"/>
        <end position="79"/>
    </location>
</feature>
<keyword evidence="2" id="KW-1133">Transmembrane helix</keyword>
<name>A0A0R3RV21_9BILA</name>
<accession>A0A0R3RV21</accession>
<keyword evidence="2" id="KW-0812">Transmembrane</keyword>
<dbReference type="Proteomes" id="UP000050640">
    <property type="component" value="Unplaced"/>
</dbReference>
<feature type="compositionally biased region" description="Low complexity" evidence="1">
    <location>
        <begin position="42"/>
        <end position="67"/>
    </location>
</feature>
<evidence type="ECO:0000256" key="2">
    <source>
        <dbReference type="SAM" id="Phobius"/>
    </source>
</evidence>
<feature type="transmembrane region" description="Helical" evidence="2">
    <location>
        <begin position="15"/>
        <end position="31"/>
    </location>
</feature>